<proteinExistence type="predicted"/>
<feature type="chain" id="PRO_5022751845" evidence="2">
    <location>
        <begin position="24"/>
        <end position="584"/>
    </location>
</feature>
<keyword evidence="2" id="KW-0732">Signal</keyword>
<gene>
    <name evidence="3" type="ORF">PGT21_023421</name>
</gene>
<feature type="compositionally biased region" description="Polar residues" evidence="1">
    <location>
        <begin position="258"/>
        <end position="299"/>
    </location>
</feature>
<evidence type="ECO:0000313" key="3">
    <source>
        <dbReference type="EMBL" id="KAA1074866.1"/>
    </source>
</evidence>
<feature type="region of interest" description="Disordered" evidence="1">
    <location>
        <begin position="219"/>
        <end position="306"/>
    </location>
</feature>
<organism evidence="3 4">
    <name type="scientific">Puccinia graminis f. sp. tritici</name>
    <dbReference type="NCBI Taxonomy" id="56615"/>
    <lineage>
        <taxon>Eukaryota</taxon>
        <taxon>Fungi</taxon>
        <taxon>Dikarya</taxon>
        <taxon>Basidiomycota</taxon>
        <taxon>Pucciniomycotina</taxon>
        <taxon>Pucciniomycetes</taxon>
        <taxon>Pucciniales</taxon>
        <taxon>Pucciniaceae</taxon>
        <taxon>Puccinia</taxon>
    </lineage>
</organism>
<protein>
    <submittedName>
        <fullName evidence="3">Uncharacterized protein</fullName>
    </submittedName>
</protein>
<evidence type="ECO:0000256" key="2">
    <source>
        <dbReference type="SAM" id="SignalP"/>
    </source>
</evidence>
<sequence length="584" mass="67447">MSHRGFLFLGVVGTSSLMLTVTSAPSFWHPSNLLQDSANLHSSNALQDSSNLVYGHVELGDPFMSEHYPDTIGANDFMDPSTYHFLNNNHGLQDWQAEAAMGWNSGHYYDDEHVFPLTTSMDQRWHHPPHLESYLNQPIQDGLETPGVRGTGLIDHEPPYLGNLYNNIPGAVQLKETYTLPTADIQTKGDMGQVHPYDMMHTGQPLLWSMTEIEPPLKIGSFTGESFTPSTWDHSLQSRGSEQSDPQHQTKRQKTSHIQHSQTGDTYMPYQNIQPLGTDESPSPSNQQWNDNQKSSKLKPSSDENHTMLTATPHYVFEQNKTKTYDSSKFHLIEEWQATSQTIGLTPATITDSQEEAKKKKELMDLKQPLTDIKKLLSKLGFTRYKKTDAKQYIISFSQKCEQLLQFDMDSKSNLLANPILDGDQMKYSFHNPSNLITNNHEKEDIYNYLIRSFENLIRRCDYLLKLSLKDLETRGIEIPTEESFFEWLESETFDRTLDGQTILTEPSPKDEKLSIVKRWLKSYIYLPDADQKKWKEPIYVVGLWYKNFHPQIWIAIGNHDQFFWDYMRLRIKTSEEPQKPRRN</sequence>
<dbReference type="Proteomes" id="UP000324748">
    <property type="component" value="Unassembled WGS sequence"/>
</dbReference>
<dbReference type="EMBL" id="VSWC01000157">
    <property type="protein sequence ID" value="KAA1074866.1"/>
    <property type="molecule type" value="Genomic_DNA"/>
</dbReference>
<feature type="compositionally biased region" description="Polar residues" evidence="1">
    <location>
        <begin position="223"/>
        <end position="247"/>
    </location>
</feature>
<evidence type="ECO:0000313" key="4">
    <source>
        <dbReference type="Proteomes" id="UP000324748"/>
    </source>
</evidence>
<feature type="signal peptide" evidence="2">
    <location>
        <begin position="1"/>
        <end position="23"/>
    </location>
</feature>
<keyword evidence="4" id="KW-1185">Reference proteome</keyword>
<name>A0A5B0MFN3_PUCGR</name>
<comment type="caution">
    <text evidence="3">The sequence shown here is derived from an EMBL/GenBank/DDBJ whole genome shotgun (WGS) entry which is preliminary data.</text>
</comment>
<reference evidence="3 4" key="1">
    <citation type="submission" date="2019-05" db="EMBL/GenBank/DDBJ databases">
        <title>Emergence of the Ug99 lineage of the wheat stem rust pathogen through somatic hybridization.</title>
        <authorList>
            <person name="Li F."/>
            <person name="Upadhyaya N.M."/>
            <person name="Sperschneider J."/>
            <person name="Matny O."/>
            <person name="Nguyen-Phuc H."/>
            <person name="Mago R."/>
            <person name="Raley C."/>
            <person name="Miller M.E."/>
            <person name="Silverstein K.A.T."/>
            <person name="Henningsen E."/>
            <person name="Hirsch C.D."/>
            <person name="Visser B."/>
            <person name="Pretorius Z.A."/>
            <person name="Steffenson B.J."/>
            <person name="Schwessinger B."/>
            <person name="Dodds P.N."/>
            <person name="Figueroa M."/>
        </authorList>
    </citation>
    <scope>NUCLEOTIDE SEQUENCE [LARGE SCALE GENOMIC DNA]</scope>
    <source>
        <strain evidence="3">21-0</strain>
    </source>
</reference>
<accession>A0A5B0MFN3</accession>
<evidence type="ECO:0000256" key="1">
    <source>
        <dbReference type="SAM" id="MobiDB-lite"/>
    </source>
</evidence>
<dbReference type="AlphaFoldDB" id="A0A5B0MFN3"/>
<dbReference type="OrthoDB" id="10369166at2759"/>